<proteinExistence type="predicted"/>
<dbReference type="KEGG" id="aswu:HUW51_12890"/>
<dbReference type="RefSeq" id="WP_185270054.1">
    <property type="nucleotide sequence ID" value="NZ_CP055156.1"/>
</dbReference>
<dbReference type="AlphaFoldDB" id="A0A7G7G8T9"/>
<organism evidence="3 4">
    <name type="scientific">Adhaeribacter swui</name>
    <dbReference type="NCBI Taxonomy" id="2086471"/>
    <lineage>
        <taxon>Bacteria</taxon>
        <taxon>Pseudomonadati</taxon>
        <taxon>Bacteroidota</taxon>
        <taxon>Cytophagia</taxon>
        <taxon>Cytophagales</taxon>
        <taxon>Hymenobacteraceae</taxon>
        <taxon>Adhaeribacter</taxon>
    </lineage>
</organism>
<evidence type="ECO:0000313" key="3">
    <source>
        <dbReference type="EMBL" id="QNF33573.1"/>
    </source>
</evidence>
<feature type="coiled-coil region" evidence="1">
    <location>
        <begin position="36"/>
        <end position="79"/>
    </location>
</feature>
<dbReference type="Proteomes" id="UP000515237">
    <property type="component" value="Chromosome"/>
</dbReference>
<evidence type="ECO:0000256" key="1">
    <source>
        <dbReference type="SAM" id="Coils"/>
    </source>
</evidence>
<evidence type="ECO:0008006" key="5">
    <source>
        <dbReference type="Google" id="ProtNLM"/>
    </source>
</evidence>
<evidence type="ECO:0000256" key="2">
    <source>
        <dbReference type="SAM" id="Phobius"/>
    </source>
</evidence>
<keyword evidence="2" id="KW-0472">Membrane</keyword>
<keyword evidence="1" id="KW-0175">Coiled coil</keyword>
<sequence>MKNLIRPLVFSVIIFLASAGAGMANDIYIPNKKNISAQQEQRLLEIQARLDEIKALDKSKLTKADRKDLRAELTELKKEARRGGGIYLSTGAVVIIVLLLILLL</sequence>
<keyword evidence="2" id="KW-0812">Transmembrane</keyword>
<accession>A0A7G7G8T9</accession>
<name>A0A7G7G8T9_9BACT</name>
<keyword evidence="2" id="KW-1133">Transmembrane helix</keyword>
<reference evidence="3 4" key="1">
    <citation type="journal article" date="2018" name="Int. J. Syst. Evol. Microbiol.">
        <title>Adhaeribacter swui sp. nov., isolated from wet mud.</title>
        <authorList>
            <person name="Kim D.U."/>
            <person name="Kim K.W."/>
            <person name="Kang M.S."/>
            <person name="Kim J.Y."/>
            <person name="Jang J.H."/>
            <person name="Kim M.K."/>
        </authorList>
    </citation>
    <scope>NUCLEOTIDE SEQUENCE [LARGE SCALE GENOMIC DNA]</scope>
    <source>
        <strain evidence="3 4">KCTC 52873</strain>
    </source>
</reference>
<evidence type="ECO:0000313" key="4">
    <source>
        <dbReference type="Proteomes" id="UP000515237"/>
    </source>
</evidence>
<protein>
    <recommendedName>
        <fullName evidence="5">Seryl-tRNA synthetase</fullName>
    </recommendedName>
</protein>
<feature type="transmembrane region" description="Helical" evidence="2">
    <location>
        <begin position="84"/>
        <end position="103"/>
    </location>
</feature>
<dbReference type="EMBL" id="CP055156">
    <property type="protein sequence ID" value="QNF33573.1"/>
    <property type="molecule type" value="Genomic_DNA"/>
</dbReference>
<keyword evidence="4" id="KW-1185">Reference proteome</keyword>
<gene>
    <name evidence="3" type="ORF">HUW51_12890</name>
</gene>